<evidence type="ECO:0000259" key="1">
    <source>
        <dbReference type="Pfam" id="PF14214"/>
    </source>
</evidence>
<evidence type="ECO:0000313" key="3">
    <source>
        <dbReference type="Proteomes" id="UP001454036"/>
    </source>
</evidence>
<dbReference type="Pfam" id="PF14214">
    <property type="entry name" value="Helitron_like_N"/>
    <property type="match status" value="1"/>
</dbReference>
<dbReference type="EMBL" id="BAABME010007656">
    <property type="protein sequence ID" value="GAA0171392.1"/>
    <property type="molecule type" value="Genomic_DNA"/>
</dbReference>
<dbReference type="InterPro" id="IPR025476">
    <property type="entry name" value="Helitron_helicase-like"/>
</dbReference>
<reference evidence="2 3" key="1">
    <citation type="submission" date="2024-01" db="EMBL/GenBank/DDBJ databases">
        <title>The complete chloroplast genome sequence of Lithospermum erythrorhizon: insights into the phylogenetic relationship among Boraginaceae species and the maternal lineages of purple gromwells.</title>
        <authorList>
            <person name="Okada T."/>
            <person name="Watanabe K."/>
        </authorList>
    </citation>
    <scope>NUCLEOTIDE SEQUENCE [LARGE SCALE GENOMIC DNA]</scope>
</reference>
<sequence length="123" mass="14154">MALVQEYGRPDLFFTIKERLQPGEEAQNRPALCARVFKAKLSIINDKIISGEVFGKVSSVVHVVEFQRRGLPHAHFLIILKPEYKYMTPKAYDRVVSSELPDKGVDPYLVHDSWKRELSKLQT</sequence>
<comment type="caution">
    <text evidence="2">The sequence shown here is derived from an EMBL/GenBank/DDBJ whole genome shotgun (WGS) entry which is preliminary data.</text>
</comment>
<dbReference type="Proteomes" id="UP001454036">
    <property type="component" value="Unassembled WGS sequence"/>
</dbReference>
<name>A0AAV3R8S5_LITER</name>
<evidence type="ECO:0000313" key="2">
    <source>
        <dbReference type="EMBL" id="GAA0171392.1"/>
    </source>
</evidence>
<keyword evidence="3" id="KW-1185">Reference proteome</keyword>
<dbReference type="AlphaFoldDB" id="A0AAV3R8S5"/>
<feature type="domain" description="Helitron helicase-like" evidence="1">
    <location>
        <begin position="1"/>
        <end position="78"/>
    </location>
</feature>
<proteinExistence type="predicted"/>
<organism evidence="2 3">
    <name type="scientific">Lithospermum erythrorhizon</name>
    <name type="common">Purple gromwell</name>
    <name type="synonym">Lithospermum officinale var. erythrorhizon</name>
    <dbReference type="NCBI Taxonomy" id="34254"/>
    <lineage>
        <taxon>Eukaryota</taxon>
        <taxon>Viridiplantae</taxon>
        <taxon>Streptophyta</taxon>
        <taxon>Embryophyta</taxon>
        <taxon>Tracheophyta</taxon>
        <taxon>Spermatophyta</taxon>
        <taxon>Magnoliopsida</taxon>
        <taxon>eudicotyledons</taxon>
        <taxon>Gunneridae</taxon>
        <taxon>Pentapetalae</taxon>
        <taxon>asterids</taxon>
        <taxon>lamiids</taxon>
        <taxon>Boraginales</taxon>
        <taxon>Boraginaceae</taxon>
        <taxon>Boraginoideae</taxon>
        <taxon>Lithospermeae</taxon>
        <taxon>Lithospermum</taxon>
    </lineage>
</organism>
<protein>
    <recommendedName>
        <fullName evidence="1">Helitron helicase-like domain-containing protein</fullName>
    </recommendedName>
</protein>
<gene>
    <name evidence="2" type="ORF">LIER_25435</name>
</gene>
<accession>A0AAV3R8S5</accession>